<dbReference type="AlphaFoldDB" id="A0A482XSC2"/>
<comment type="function">
    <text evidence="4">Plays an important role in regulating the size of autophagosomes during the formation process.</text>
</comment>
<dbReference type="FunCoup" id="A0A482XSC2">
    <property type="interactions" value="976"/>
</dbReference>
<evidence type="ECO:0000256" key="8">
    <source>
        <dbReference type="SAM" id="SignalP"/>
    </source>
</evidence>
<feature type="region of interest" description="Disordered" evidence="6">
    <location>
        <begin position="440"/>
        <end position="459"/>
    </location>
</feature>
<dbReference type="PANTHER" id="PTHR44303">
    <property type="entry name" value="DNAJ HOMOLOG SUBFAMILY C MEMBER 16"/>
    <property type="match status" value="1"/>
</dbReference>
<keyword evidence="7" id="KW-0472">Membrane</keyword>
<evidence type="ECO:0000256" key="1">
    <source>
        <dbReference type="ARBA" id="ARBA00004163"/>
    </source>
</evidence>
<evidence type="ECO:0000256" key="5">
    <source>
        <dbReference type="ARBA" id="ARBA00035043"/>
    </source>
</evidence>
<dbReference type="Gene3D" id="3.40.30.10">
    <property type="entry name" value="Glutaredoxin"/>
    <property type="match status" value="1"/>
</dbReference>
<comment type="caution">
    <text evidence="10">The sequence shown here is derived from an EMBL/GenBank/DDBJ whole genome shotgun (WGS) entry which is preliminary data.</text>
</comment>
<evidence type="ECO:0000259" key="9">
    <source>
        <dbReference type="PROSITE" id="PS50076"/>
    </source>
</evidence>
<dbReference type="InterPro" id="IPR001623">
    <property type="entry name" value="DnaJ_domain"/>
</dbReference>
<dbReference type="InParanoid" id="A0A482XSC2"/>
<accession>A0A482XSC2</accession>
<keyword evidence="8" id="KW-0732">Signal</keyword>
<sequence>MKWITLFSSVLLCVDLCLSLGDPYKILGIHKSALAPEIRKAYKQLAKEWHPDKNSDPGAEDKFVEITQAYELLSDPERRRQYDTFGRTGDPGDYPRGGGPRGAASFDPVDDLFAQGFRFRYPPPDRDITLFHKMSVSARAFENVLMPKSHRQPYLLLFYSDWCFACLQMEPVWRRVTDELEPIGVGVATVHTEHEPMLTRRVGVHGLPCLAILIEGKTYIYKQSVFSIQKVVEFVRHRLPYRLVTAVTDDTVDDFLAGWSDNLVRGLLFQKNEPIRLRYLLTVFYHRDRVAFGFVQTSSLATAGIRRRYQAAQADKDALLLFNENAERPAASVAMADIPPHTMHDIINNNKYLLLPRLSSQSSVMIINFISLSKLILSNYSSFSPNSVGFRSLSKRTFCCGQFCADKQLGDGGHKAALPGGAGRQGRTVAVQRERRAAGGQCGHGRHSAPHHARHHQQQQVSAPLPHEAVVGELIDEHAQGLLMKLLQRLLLTYDSLRESLGKEHILPAVSVVATIAVILAAGYIMAYLMRLEETRVQEEYSTKKTSSKKRRSSDNVPFATADTSSCHSNASTTGCHSNGGSCNSGNGQQLKLHEMRAETFNGLVRLLRPGCRTVLLLVDTQSRAKLLPKFHKIVWPYRKNKTLLFAHLNLDRGLAWYAQLLTLSLPEPRDLNRINPRNCIGTVLSLNGLRKYFCMYHAKHPECIGTRANKNGGDKYSQVIFQENLLDGLPNWLDRLFEGSTHRYYINYWPDFIGK</sequence>
<feature type="domain" description="J" evidence="9">
    <location>
        <begin position="22"/>
        <end position="86"/>
    </location>
</feature>
<dbReference type="InterPro" id="IPR052448">
    <property type="entry name" value="DnaJ_C16_autophagy_reg"/>
</dbReference>
<dbReference type="PROSITE" id="PS50076">
    <property type="entry name" value="DNAJ_2"/>
    <property type="match status" value="1"/>
</dbReference>
<dbReference type="InterPro" id="IPR036869">
    <property type="entry name" value="J_dom_sf"/>
</dbReference>
<gene>
    <name evidence="10" type="ORF">LSTR_LSTR012545</name>
</gene>
<feature type="region of interest" description="Disordered" evidence="6">
    <location>
        <begin position="539"/>
        <end position="581"/>
    </location>
</feature>
<dbReference type="InterPro" id="IPR018253">
    <property type="entry name" value="DnaJ_domain_CS"/>
</dbReference>
<dbReference type="InterPro" id="IPR013766">
    <property type="entry name" value="Thioredoxin_domain"/>
</dbReference>
<dbReference type="STRING" id="195883.A0A482XSC2"/>
<feature type="compositionally biased region" description="Polar residues" evidence="6">
    <location>
        <begin position="562"/>
        <end position="574"/>
    </location>
</feature>
<dbReference type="PANTHER" id="PTHR44303:SF2">
    <property type="entry name" value="DNAJ HOMOLOG SUBFAMILY C MEMBER 16"/>
    <property type="match status" value="1"/>
</dbReference>
<comment type="subcellular location">
    <subcellularLocation>
        <location evidence="1">Endoplasmic reticulum membrane</location>
        <topology evidence="1">Single-pass type IV membrane protein</topology>
    </subcellularLocation>
</comment>
<dbReference type="SMR" id="A0A482XSC2"/>
<keyword evidence="11" id="KW-1185">Reference proteome</keyword>
<dbReference type="PRINTS" id="PR00625">
    <property type="entry name" value="JDOMAIN"/>
</dbReference>
<dbReference type="GO" id="GO:0006914">
    <property type="term" value="P:autophagy"/>
    <property type="evidence" value="ECO:0007669"/>
    <property type="project" value="UniProtKB-KW"/>
</dbReference>
<dbReference type="GO" id="GO:0005789">
    <property type="term" value="C:endoplasmic reticulum membrane"/>
    <property type="evidence" value="ECO:0007669"/>
    <property type="project" value="UniProtKB-SubCell"/>
</dbReference>
<feature type="compositionally biased region" description="Basic residues" evidence="6">
    <location>
        <begin position="444"/>
        <end position="457"/>
    </location>
</feature>
<keyword evidence="7" id="KW-1133">Transmembrane helix</keyword>
<evidence type="ECO:0000256" key="7">
    <source>
        <dbReference type="SAM" id="Phobius"/>
    </source>
</evidence>
<dbReference type="OrthoDB" id="10065037at2759"/>
<dbReference type="SUPFAM" id="SSF52833">
    <property type="entry name" value="Thioredoxin-like"/>
    <property type="match status" value="1"/>
</dbReference>
<keyword evidence="7" id="KW-0812">Transmembrane</keyword>
<dbReference type="Gene3D" id="1.10.287.110">
    <property type="entry name" value="DnaJ domain"/>
    <property type="match status" value="1"/>
</dbReference>
<evidence type="ECO:0000256" key="4">
    <source>
        <dbReference type="ARBA" id="ARBA00035002"/>
    </source>
</evidence>
<feature type="signal peptide" evidence="8">
    <location>
        <begin position="1"/>
        <end position="19"/>
    </location>
</feature>
<evidence type="ECO:0000256" key="2">
    <source>
        <dbReference type="ARBA" id="ARBA00020921"/>
    </source>
</evidence>
<proteinExistence type="predicted"/>
<dbReference type="PROSITE" id="PS00636">
    <property type="entry name" value="DNAJ_1"/>
    <property type="match status" value="1"/>
</dbReference>
<evidence type="ECO:0000256" key="6">
    <source>
        <dbReference type="SAM" id="MobiDB-lite"/>
    </source>
</evidence>
<dbReference type="CDD" id="cd06257">
    <property type="entry name" value="DnaJ"/>
    <property type="match status" value="1"/>
</dbReference>
<evidence type="ECO:0000256" key="3">
    <source>
        <dbReference type="ARBA" id="ARBA00023006"/>
    </source>
</evidence>
<dbReference type="Pfam" id="PF00085">
    <property type="entry name" value="Thioredoxin"/>
    <property type="match status" value="1"/>
</dbReference>
<evidence type="ECO:0000313" key="10">
    <source>
        <dbReference type="EMBL" id="RZF48584.1"/>
    </source>
</evidence>
<dbReference type="Proteomes" id="UP000291343">
    <property type="component" value="Unassembled WGS sequence"/>
</dbReference>
<dbReference type="SUPFAM" id="SSF46565">
    <property type="entry name" value="Chaperone J-domain"/>
    <property type="match status" value="1"/>
</dbReference>
<feature type="region of interest" description="Disordered" evidence="6">
    <location>
        <begin position="81"/>
        <end position="101"/>
    </location>
</feature>
<dbReference type="InterPro" id="IPR036249">
    <property type="entry name" value="Thioredoxin-like_sf"/>
</dbReference>
<evidence type="ECO:0000313" key="11">
    <source>
        <dbReference type="Proteomes" id="UP000291343"/>
    </source>
</evidence>
<name>A0A482XSC2_LAOST</name>
<dbReference type="Pfam" id="PF00226">
    <property type="entry name" value="DnaJ"/>
    <property type="match status" value="1"/>
</dbReference>
<feature type="transmembrane region" description="Helical" evidence="7">
    <location>
        <begin position="506"/>
        <end position="529"/>
    </location>
</feature>
<keyword evidence="3" id="KW-0072">Autophagy</keyword>
<organism evidence="10 11">
    <name type="scientific">Laodelphax striatellus</name>
    <name type="common">Small brown planthopper</name>
    <name type="synonym">Delphax striatella</name>
    <dbReference type="NCBI Taxonomy" id="195883"/>
    <lineage>
        <taxon>Eukaryota</taxon>
        <taxon>Metazoa</taxon>
        <taxon>Ecdysozoa</taxon>
        <taxon>Arthropoda</taxon>
        <taxon>Hexapoda</taxon>
        <taxon>Insecta</taxon>
        <taxon>Pterygota</taxon>
        <taxon>Neoptera</taxon>
        <taxon>Paraneoptera</taxon>
        <taxon>Hemiptera</taxon>
        <taxon>Auchenorrhyncha</taxon>
        <taxon>Fulgoroidea</taxon>
        <taxon>Delphacidae</taxon>
        <taxon>Criomorphinae</taxon>
        <taxon>Laodelphax</taxon>
    </lineage>
</organism>
<protein>
    <recommendedName>
        <fullName evidence="2">DnaJ homolog subfamily C member 16</fullName>
    </recommendedName>
    <alternativeName>
        <fullName evidence="5">Endoplasmic reticulum DNA J domain-containing protein 8</fullName>
    </alternativeName>
</protein>
<dbReference type="EMBL" id="QKKF02001732">
    <property type="protein sequence ID" value="RZF48584.1"/>
    <property type="molecule type" value="Genomic_DNA"/>
</dbReference>
<reference evidence="10 11" key="1">
    <citation type="journal article" date="2017" name="Gigascience">
        <title>Genome sequence of the small brown planthopper, Laodelphax striatellus.</title>
        <authorList>
            <person name="Zhu J."/>
            <person name="Jiang F."/>
            <person name="Wang X."/>
            <person name="Yang P."/>
            <person name="Bao Y."/>
            <person name="Zhao W."/>
            <person name="Wang W."/>
            <person name="Lu H."/>
            <person name="Wang Q."/>
            <person name="Cui N."/>
            <person name="Li J."/>
            <person name="Chen X."/>
            <person name="Luo L."/>
            <person name="Yu J."/>
            <person name="Kang L."/>
            <person name="Cui F."/>
        </authorList>
    </citation>
    <scope>NUCLEOTIDE SEQUENCE [LARGE SCALE GENOMIC DNA]</scope>
    <source>
        <strain evidence="10">Lst14</strain>
    </source>
</reference>
<dbReference type="SMART" id="SM00271">
    <property type="entry name" value="DnaJ"/>
    <property type="match status" value="1"/>
</dbReference>
<feature type="chain" id="PRO_5019773383" description="DnaJ homolog subfamily C member 16" evidence="8">
    <location>
        <begin position="20"/>
        <end position="756"/>
    </location>
</feature>